<accession>X0TS89</accession>
<comment type="caution">
    <text evidence="1">The sequence shown here is derived from an EMBL/GenBank/DDBJ whole genome shotgun (WGS) entry which is preliminary data.</text>
</comment>
<sequence length="193" mass="19785">MAKVSGQDGKVLLTTAGTITGATGTTTITVTHSSGITGVGNRVLIEGVVGMTDINGEHTVVGVGGGDFDIVIPTTGQTYSSAGTFNRCISITGWSLDINAETIDTTDSSNTTWQSHIATDFVGGSGTFEGFYESGVTDLSGSYPIILRQNGAIYYTGTALITGNSTTIDVPGAEAVKKTYTFTCTDSVVLTTA</sequence>
<organism evidence="1">
    <name type="scientific">marine sediment metagenome</name>
    <dbReference type="NCBI Taxonomy" id="412755"/>
    <lineage>
        <taxon>unclassified sequences</taxon>
        <taxon>metagenomes</taxon>
        <taxon>ecological metagenomes</taxon>
    </lineage>
</organism>
<dbReference type="AlphaFoldDB" id="X0TS89"/>
<gene>
    <name evidence="1" type="ORF">S01H1_06151</name>
</gene>
<dbReference type="EMBL" id="BARS01003190">
    <property type="protein sequence ID" value="GAF78985.1"/>
    <property type="molecule type" value="Genomic_DNA"/>
</dbReference>
<proteinExistence type="predicted"/>
<name>X0TS89_9ZZZZ</name>
<evidence type="ECO:0000313" key="1">
    <source>
        <dbReference type="EMBL" id="GAF78985.1"/>
    </source>
</evidence>
<reference evidence="1" key="1">
    <citation type="journal article" date="2014" name="Front. Microbiol.">
        <title>High frequency of phylogenetically diverse reductive dehalogenase-homologous genes in deep subseafloor sedimentary metagenomes.</title>
        <authorList>
            <person name="Kawai M."/>
            <person name="Futagami T."/>
            <person name="Toyoda A."/>
            <person name="Takaki Y."/>
            <person name="Nishi S."/>
            <person name="Hori S."/>
            <person name="Arai W."/>
            <person name="Tsubouchi T."/>
            <person name="Morono Y."/>
            <person name="Uchiyama I."/>
            <person name="Ito T."/>
            <person name="Fujiyama A."/>
            <person name="Inagaki F."/>
            <person name="Takami H."/>
        </authorList>
    </citation>
    <scope>NUCLEOTIDE SEQUENCE</scope>
    <source>
        <strain evidence="1">Expedition CK06-06</strain>
    </source>
</reference>
<protein>
    <submittedName>
        <fullName evidence="1">Uncharacterized protein</fullName>
    </submittedName>
</protein>